<feature type="compositionally biased region" description="Low complexity" evidence="1">
    <location>
        <begin position="590"/>
        <end position="599"/>
    </location>
</feature>
<reference evidence="3 4" key="1">
    <citation type="submission" date="2015-01" db="EMBL/GenBank/DDBJ databases">
        <title>The Genome Sequence of Exophiala spinifera CBS89968.</title>
        <authorList>
            <consortium name="The Broad Institute Genomics Platform"/>
            <person name="Cuomo C."/>
            <person name="de Hoog S."/>
            <person name="Gorbushina A."/>
            <person name="Stielow B."/>
            <person name="Teixiera M."/>
            <person name="Abouelleil A."/>
            <person name="Chapman S.B."/>
            <person name="Priest M."/>
            <person name="Young S.K."/>
            <person name="Wortman J."/>
            <person name="Nusbaum C."/>
            <person name="Birren B."/>
        </authorList>
    </citation>
    <scope>NUCLEOTIDE SEQUENCE [LARGE SCALE GENOMIC DNA]</scope>
    <source>
        <strain evidence="3 4">CBS 89968</strain>
    </source>
</reference>
<accession>A0A0D2BMA4</accession>
<feature type="region of interest" description="Disordered" evidence="1">
    <location>
        <begin position="294"/>
        <end position="319"/>
    </location>
</feature>
<feature type="domain" description="VOC" evidence="2">
    <location>
        <begin position="1"/>
        <end position="122"/>
    </location>
</feature>
<dbReference type="PANTHER" id="PTHR35006:SF3">
    <property type="entry name" value="GLYOXALASE FAMILY PROTEIN (AFU_ORTHOLOGUE AFUA_3G06020)"/>
    <property type="match status" value="1"/>
</dbReference>
<sequence>MPSSITLTVNHLPTSTSFFLSALQPLNYVFRGREEQTIGFGPKDQPTALADFWITQEIPGVPAGAAHVAFPAASRDQVQEFFYAALKAGGKIHGEPCQRDASGYYSAAVIDFDGNSIEAVYRPALDEANKENLPDDAKTTVSRKAASVAASAKAPSTVAPAKSTVSFAKAPTVVSQAHSRPGAAPTVVSQAQSKASTQARSVTAPSRISVATAKTADQAAPKPKQGDVLETLMQEARNAATVARELVNSVRPSLKSSESAADTATGSGAGEAIVGATILGVAAGAALHYAFSNRSKETQSNDNADAEQRPSVIGRSKTEPAALMMRPEYEYEYAYSSGGSAACYEGPDGRVVTVYRAIEPAPSAYSEGIGHRVIEMHDNEARSSHLALPAPSHSGSKAGSRAGSQYASTVRPTSRSRRMSIDSGFGPGPNDLLAGQQEKTAGKSVISVASKGSKVSAISKMSRQSKMSGMTATPPTSYRAPTVLTTADTQASGSKSKSRSSSKSRTRSGSVSRILSRIGGSEADGPAADDERRGRSRSRSRVSHDSRRSRRDDVDGGDGDGARTVLHVSETLKRVVSRTHSISRDEAGGSRVSRVSSKSRQPHDYPLPPSRAATWAGGAGSEAGGSGAGGSFVSARSRPSPGLVVSAPRTIIGKLNPLRVRDFADRHEVDDSMSTVSKQKDLAKLDIPDREVRPEDSVSQISVHSTHSRRSEKAGSKAGSRRG</sequence>
<dbReference type="AlphaFoldDB" id="A0A0D2BMA4"/>
<feature type="compositionally biased region" description="Basic and acidic residues" evidence="1">
    <location>
        <begin position="542"/>
        <end position="554"/>
    </location>
</feature>
<organism evidence="3 4">
    <name type="scientific">Exophiala spinifera</name>
    <dbReference type="NCBI Taxonomy" id="91928"/>
    <lineage>
        <taxon>Eukaryota</taxon>
        <taxon>Fungi</taxon>
        <taxon>Dikarya</taxon>
        <taxon>Ascomycota</taxon>
        <taxon>Pezizomycotina</taxon>
        <taxon>Eurotiomycetes</taxon>
        <taxon>Chaetothyriomycetidae</taxon>
        <taxon>Chaetothyriales</taxon>
        <taxon>Herpotrichiellaceae</taxon>
        <taxon>Exophiala</taxon>
    </lineage>
</organism>
<evidence type="ECO:0000259" key="2">
    <source>
        <dbReference type="PROSITE" id="PS51819"/>
    </source>
</evidence>
<evidence type="ECO:0000256" key="1">
    <source>
        <dbReference type="SAM" id="MobiDB-lite"/>
    </source>
</evidence>
<feature type="compositionally biased region" description="Polar residues" evidence="1">
    <location>
        <begin position="459"/>
        <end position="476"/>
    </location>
</feature>
<dbReference type="OrthoDB" id="10249419at2759"/>
<name>A0A0D2BMA4_9EURO</name>
<feature type="region of interest" description="Disordered" evidence="1">
    <location>
        <begin position="386"/>
        <end position="642"/>
    </location>
</feature>
<dbReference type="InterPro" id="IPR029068">
    <property type="entry name" value="Glyas_Bleomycin-R_OHBP_Dase"/>
</dbReference>
<dbReference type="SUPFAM" id="SSF54593">
    <property type="entry name" value="Glyoxalase/Bleomycin resistance protein/Dihydroxybiphenyl dioxygenase"/>
    <property type="match status" value="1"/>
</dbReference>
<feature type="region of interest" description="Disordered" evidence="1">
    <location>
        <begin position="668"/>
        <end position="723"/>
    </location>
</feature>
<keyword evidence="4" id="KW-1185">Reference proteome</keyword>
<dbReference type="Proteomes" id="UP000053328">
    <property type="component" value="Unassembled WGS sequence"/>
</dbReference>
<dbReference type="EMBL" id="KN847492">
    <property type="protein sequence ID" value="KIW20043.1"/>
    <property type="molecule type" value="Genomic_DNA"/>
</dbReference>
<dbReference type="STRING" id="91928.A0A0D2BMA4"/>
<dbReference type="RefSeq" id="XP_016240259.1">
    <property type="nucleotide sequence ID" value="XM_016374983.1"/>
</dbReference>
<feature type="compositionally biased region" description="Gly residues" evidence="1">
    <location>
        <begin position="617"/>
        <end position="630"/>
    </location>
</feature>
<feature type="region of interest" description="Disordered" evidence="1">
    <location>
        <begin position="177"/>
        <end position="204"/>
    </location>
</feature>
<dbReference type="PANTHER" id="PTHR35006">
    <property type="entry name" value="GLYOXALASE FAMILY PROTEIN (AFU_ORTHOLOGUE AFUA_5G14830)"/>
    <property type="match status" value="1"/>
</dbReference>
<dbReference type="Gene3D" id="3.10.180.10">
    <property type="entry name" value="2,3-Dihydroxybiphenyl 1,2-Dioxygenase, domain 1"/>
    <property type="match status" value="1"/>
</dbReference>
<feature type="compositionally biased region" description="Polar residues" evidence="1">
    <location>
        <begin position="187"/>
        <end position="204"/>
    </location>
</feature>
<gene>
    <name evidence="3" type="ORF">PV08_00618</name>
</gene>
<dbReference type="GeneID" id="27327701"/>
<dbReference type="PROSITE" id="PS51819">
    <property type="entry name" value="VOC"/>
    <property type="match status" value="1"/>
</dbReference>
<feature type="compositionally biased region" description="Polar residues" evidence="1">
    <location>
        <begin position="393"/>
        <end position="413"/>
    </location>
</feature>
<dbReference type="VEuPathDB" id="FungiDB:PV08_00618"/>
<dbReference type="CDD" id="cd07262">
    <property type="entry name" value="VOC_like"/>
    <property type="match status" value="1"/>
</dbReference>
<dbReference type="InterPro" id="IPR037523">
    <property type="entry name" value="VOC_core"/>
</dbReference>
<evidence type="ECO:0000313" key="3">
    <source>
        <dbReference type="EMBL" id="KIW20043.1"/>
    </source>
</evidence>
<feature type="compositionally biased region" description="Basic residues" evidence="1">
    <location>
        <begin position="496"/>
        <end position="506"/>
    </location>
</feature>
<evidence type="ECO:0000313" key="4">
    <source>
        <dbReference type="Proteomes" id="UP000053328"/>
    </source>
</evidence>
<feature type="compositionally biased region" description="Basic and acidic residues" evidence="1">
    <location>
        <begin position="678"/>
        <end position="696"/>
    </location>
</feature>
<dbReference type="HOGENOM" id="CLU_409928_0_0_1"/>
<proteinExistence type="predicted"/>
<protein>
    <recommendedName>
        <fullName evidence="2">VOC domain-containing protein</fullName>
    </recommendedName>
</protein>